<feature type="compositionally biased region" description="Basic and acidic residues" evidence="7">
    <location>
        <begin position="447"/>
        <end position="463"/>
    </location>
</feature>
<keyword evidence="2" id="KW-0813">Transport</keyword>
<reference evidence="10" key="1">
    <citation type="submission" date="2020-03" db="EMBL/GenBank/DDBJ databases">
        <title>Draft Genome Sequence of Cylindrodendrum hubeiense.</title>
        <authorList>
            <person name="Buettner E."/>
            <person name="Kellner H."/>
        </authorList>
    </citation>
    <scope>NUCLEOTIDE SEQUENCE</scope>
    <source>
        <strain evidence="10">IHI 201604</strain>
    </source>
</reference>
<feature type="transmembrane region" description="Helical" evidence="8">
    <location>
        <begin position="306"/>
        <end position="325"/>
    </location>
</feature>
<evidence type="ECO:0000313" key="10">
    <source>
        <dbReference type="EMBL" id="KAF7553425.1"/>
    </source>
</evidence>
<feature type="region of interest" description="Disordered" evidence="7">
    <location>
        <begin position="439"/>
        <end position="463"/>
    </location>
</feature>
<feature type="transmembrane region" description="Helical" evidence="8">
    <location>
        <begin position="101"/>
        <end position="124"/>
    </location>
</feature>
<gene>
    <name evidence="10" type="ORF">G7Z17_g3664</name>
</gene>
<dbReference type="Proteomes" id="UP000722485">
    <property type="component" value="Unassembled WGS sequence"/>
</dbReference>
<evidence type="ECO:0000256" key="1">
    <source>
        <dbReference type="ARBA" id="ARBA00004141"/>
    </source>
</evidence>
<feature type="transmembrane region" description="Helical" evidence="8">
    <location>
        <begin position="69"/>
        <end position="89"/>
    </location>
</feature>
<accession>A0A9P5HKQ5</accession>
<feature type="transmembrane region" description="Helical" evidence="8">
    <location>
        <begin position="175"/>
        <end position="195"/>
    </location>
</feature>
<keyword evidence="3 8" id="KW-0812">Transmembrane</keyword>
<sequence length="463" mass="49438">MGKIYKFYPAKPVFLAGIILFEVGSAICGAAPNSKAFIVGRAIAGLGASGLFSGVMVIMFNTIPLQERPMWQGGIGGVLTIGSVIGPLVGGTFTDKVTWRWCFYINLPVGAVSILVALFILKIPNQKLDKPADGWIGKVKQLDPIGNFCFFPGVVCLILALQWGGTKYPWGDARIIVLLVVCIVLIFAFIGIQIWKQEDGTLPPRLVKQRSIAAATLYSFFNGGGLMIMSYYLPIWFQAIKNVSAIKSGIMLLPTVLATIIGTISSGIIISKTGYYTPFFLLSSVIMPIGAGLISTFTPTTGAGKWIGYQVILGLGFGFGVQQPLNVVQTILDKSDIATGSALVTFVRFLASAIFLPVAENIFLNTLVKKLTNLPGIDPKAVTNGGATQLRRLVSGDDLKTLLADYNVAIRNVSYLAIATCAVTILGSVFVEWHSLKASAKKQPGGDADKAEEGKATEADQNS</sequence>
<feature type="transmembrane region" description="Helical" evidence="8">
    <location>
        <begin position="413"/>
        <end position="431"/>
    </location>
</feature>
<keyword evidence="5 8" id="KW-0472">Membrane</keyword>
<evidence type="ECO:0000259" key="9">
    <source>
        <dbReference type="PROSITE" id="PS50850"/>
    </source>
</evidence>
<evidence type="ECO:0000256" key="8">
    <source>
        <dbReference type="SAM" id="Phobius"/>
    </source>
</evidence>
<evidence type="ECO:0000256" key="3">
    <source>
        <dbReference type="ARBA" id="ARBA00022692"/>
    </source>
</evidence>
<feature type="transmembrane region" description="Helical" evidence="8">
    <location>
        <begin position="43"/>
        <end position="63"/>
    </location>
</feature>
<dbReference type="SUPFAM" id="SSF103473">
    <property type="entry name" value="MFS general substrate transporter"/>
    <property type="match status" value="1"/>
</dbReference>
<dbReference type="OrthoDB" id="10021397at2759"/>
<evidence type="ECO:0000256" key="6">
    <source>
        <dbReference type="ARBA" id="ARBA00023180"/>
    </source>
</evidence>
<dbReference type="GO" id="GO:0022857">
    <property type="term" value="F:transmembrane transporter activity"/>
    <property type="evidence" value="ECO:0007669"/>
    <property type="project" value="InterPro"/>
</dbReference>
<dbReference type="InterPro" id="IPR020846">
    <property type="entry name" value="MFS_dom"/>
</dbReference>
<evidence type="ECO:0000313" key="11">
    <source>
        <dbReference type="Proteomes" id="UP000722485"/>
    </source>
</evidence>
<dbReference type="EMBL" id="JAANBB010000046">
    <property type="protein sequence ID" value="KAF7553425.1"/>
    <property type="molecule type" value="Genomic_DNA"/>
</dbReference>
<dbReference type="PROSITE" id="PS50850">
    <property type="entry name" value="MFS"/>
    <property type="match status" value="1"/>
</dbReference>
<dbReference type="InterPro" id="IPR011701">
    <property type="entry name" value="MFS"/>
</dbReference>
<feature type="transmembrane region" description="Helical" evidence="8">
    <location>
        <begin position="249"/>
        <end position="270"/>
    </location>
</feature>
<comment type="caution">
    <text evidence="10">The sequence shown here is derived from an EMBL/GenBank/DDBJ whole genome shotgun (WGS) entry which is preliminary data.</text>
</comment>
<feature type="transmembrane region" description="Helical" evidence="8">
    <location>
        <begin position="337"/>
        <end position="359"/>
    </location>
</feature>
<proteinExistence type="predicted"/>
<feature type="transmembrane region" description="Helical" evidence="8">
    <location>
        <begin position="276"/>
        <end position="294"/>
    </location>
</feature>
<protein>
    <recommendedName>
        <fullName evidence="9">Major facilitator superfamily (MFS) profile domain-containing protein</fullName>
    </recommendedName>
</protein>
<evidence type="ECO:0000256" key="2">
    <source>
        <dbReference type="ARBA" id="ARBA00022448"/>
    </source>
</evidence>
<dbReference type="CDD" id="cd17502">
    <property type="entry name" value="MFS_Azr1_MDR_like"/>
    <property type="match status" value="1"/>
</dbReference>
<feature type="transmembrane region" description="Helical" evidence="8">
    <location>
        <begin position="12"/>
        <end position="31"/>
    </location>
</feature>
<dbReference type="FunFam" id="1.20.1250.20:FF:000196">
    <property type="entry name" value="MFS toxin efflux pump (AflT)"/>
    <property type="match status" value="1"/>
</dbReference>
<dbReference type="Gene3D" id="1.20.1720.10">
    <property type="entry name" value="Multidrug resistance protein D"/>
    <property type="match status" value="1"/>
</dbReference>
<dbReference type="GO" id="GO:0005886">
    <property type="term" value="C:plasma membrane"/>
    <property type="evidence" value="ECO:0007669"/>
    <property type="project" value="TreeGrafter"/>
</dbReference>
<evidence type="ECO:0000256" key="5">
    <source>
        <dbReference type="ARBA" id="ARBA00023136"/>
    </source>
</evidence>
<dbReference type="Gene3D" id="1.20.1250.20">
    <property type="entry name" value="MFS general substrate transporter like domains"/>
    <property type="match status" value="1"/>
</dbReference>
<organism evidence="10 11">
    <name type="scientific">Cylindrodendrum hubeiense</name>
    <dbReference type="NCBI Taxonomy" id="595255"/>
    <lineage>
        <taxon>Eukaryota</taxon>
        <taxon>Fungi</taxon>
        <taxon>Dikarya</taxon>
        <taxon>Ascomycota</taxon>
        <taxon>Pezizomycotina</taxon>
        <taxon>Sordariomycetes</taxon>
        <taxon>Hypocreomycetidae</taxon>
        <taxon>Hypocreales</taxon>
        <taxon>Nectriaceae</taxon>
        <taxon>Cylindrodendrum</taxon>
    </lineage>
</organism>
<name>A0A9P5HKQ5_9HYPO</name>
<keyword evidence="6" id="KW-0325">Glycoprotein</keyword>
<keyword evidence="11" id="KW-1185">Reference proteome</keyword>
<dbReference type="Pfam" id="PF07690">
    <property type="entry name" value="MFS_1"/>
    <property type="match status" value="1"/>
</dbReference>
<evidence type="ECO:0000256" key="4">
    <source>
        <dbReference type="ARBA" id="ARBA00022989"/>
    </source>
</evidence>
<dbReference type="PANTHER" id="PTHR23501">
    <property type="entry name" value="MAJOR FACILITATOR SUPERFAMILY"/>
    <property type="match status" value="1"/>
</dbReference>
<feature type="domain" description="Major facilitator superfamily (MFS) profile" evidence="9">
    <location>
        <begin position="1"/>
        <end position="436"/>
    </location>
</feature>
<dbReference type="PANTHER" id="PTHR23501:SF201">
    <property type="entry name" value="MFS AFLATOXIN EFFLUX PUMP"/>
    <property type="match status" value="1"/>
</dbReference>
<dbReference type="InterPro" id="IPR036259">
    <property type="entry name" value="MFS_trans_sf"/>
</dbReference>
<feature type="transmembrane region" description="Helical" evidence="8">
    <location>
        <begin position="144"/>
        <end position="163"/>
    </location>
</feature>
<keyword evidence="4 8" id="KW-1133">Transmembrane helix</keyword>
<dbReference type="AlphaFoldDB" id="A0A9P5HKQ5"/>
<feature type="transmembrane region" description="Helical" evidence="8">
    <location>
        <begin position="215"/>
        <end position="237"/>
    </location>
</feature>
<evidence type="ECO:0000256" key="7">
    <source>
        <dbReference type="SAM" id="MobiDB-lite"/>
    </source>
</evidence>
<comment type="subcellular location">
    <subcellularLocation>
        <location evidence="1">Membrane</location>
        <topology evidence="1">Multi-pass membrane protein</topology>
    </subcellularLocation>
</comment>